<reference evidence="1" key="1">
    <citation type="submission" date="2016-01" db="EMBL/GenBank/DDBJ databases">
        <title>Reference transcriptome for the parasite Schistocephalus solidus: insights into the molecular evolution of parasitism.</title>
        <authorList>
            <person name="Hebert F.O."/>
            <person name="Grambauer S."/>
            <person name="Barber I."/>
            <person name="Landry C.R."/>
            <person name="Aubin-Horth N."/>
        </authorList>
    </citation>
    <scope>NUCLEOTIDE SEQUENCE</scope>
</reference>
<gene>
    <name evidence="1" type="ORF">TR86970</name>
</gene>
<dbReference type="AlphaFoldDB" id="A0A0X3PI84"/>
<evidence type="ECO:0000313" key="1">
    <source>
        <dbReference type="EMBL" id="JAP46976.1"/>
    </source>
</evidence>
<name>A0A0X3PI84_SCHSO</name>
<proteinExistence type="predicted"/>
<accession>A0A0X3PI84</accession>
<dbReference type="EMBL" id="GEEE01016249">
    <property type="protein sequence ID" value="JAP46976.1"/>
    <property type="molecule type" value="Transcribed_RNA"/>
</dbReference>
<protein>
    <submittedName>
        <fullName evidence="1">Uncharacterized protein</fullName>
    </submittedName>
</protein>
<organism evidence="1">
    <name type="scientific">Schistocephalus solidus</name>
    <name type="common">Tapeworm</name>
    <dbReference type="NCBI Taxonomy" id="70667"/>
    <lineage>
        <taxon>Eukaryota</taxon>
        <taxon>Metazoa</taxon>
        <taxon>Spiralia</taxon>
        <taxon>Lophotrochozoa</taxon>
        <taxon>Platyhelminthes</taxon>
        <taxon>Cestoda</taxon>
        <taxon>Eucestoda</taxon>
        <taxon>Diphyllobothriidea</taxon>
        <taxon>Diphyllobothriidae</taxon>
        <taxon>Schistocephalus</taxon>
    </lineage>
</organism>
<sequence>MTDDPLLIVFSLRIWSNGPLECLNLRIQRVKKRGKVDAVSASPVVLCVPAESPLGRLRHCPTAEVRDYGERVCKTVAMMAVLRHERRIFFWSFYSRSQCLTVQRKRLSGLWADFKDHPWNLRLARCVHYLRVSYLETRVCRHSRVVLFWVRRRLGASSFSQYSSFALITCQQ</sequence>